<dbReference type="AlphaFoldDB" id="A0A024UNX3"/>
<evidence type="ECO:0000259" key="6">
    <source>
        <dbReference type="PROSITE" id="PS50600"/>
    </source>
</evidence>
<feature type="compositionally biased region" description="Low complexity" evidence="5">
    <location>
        <begin position="345"/>
        <end position="354"/>
    </location>
</feature>
<sequence>MTDRTKFAALDAEVDLIMNAPEPDSKKPKKQFGLANRNQQLRDSTYRRDTGFGRPSQASSIPNPMRKKPRASWAGTDHGPSFEVSRVSSQRDSSPFYSVTNPIVRQGSNTSSLRPTVPSTRVIPGKALIAGEAKKHSNPPVSVAAPVAANPIYGRKVTNLMTFSRETQPGVRGVQMNTLEACSKGKYWPPKGTVLSPPGTKHKNSRASIASTTPSKAAPSASRRRLSQAHDADDDEVVETRHHRSKRTETEGPVRTVRPPHATDSDGSKQASSSASRLARVDDNSFFLEDKPFQHTMPSSLYDDEDVPRREPMTSWAKRRSGGTAEAPIHLSDSDEEQLTEPSKRPTTTASTTVAPTASNVGVFELDCRCISSTGVSWRDVKMSITKLSLQWATYAVFFDYIDQVLWAKKAPSPFVVVVFKQSYSPLRFIVVQPTDTAQCTALMHLVDEHGHPLWQWRDLSPDDEFGESREYVRYKSLLPAVDAGDVARLRKATKRAVEGSPIVLTYPLPPNATDVISITRADLDRLQPMEYLNDNLVDYYFKWLVMADMPSAAAFCTIVSSHFYTQLRENYANVATWFTNLLDNDLIFIPINLQLHWSLAVVMYPKHFTEATDSGKPPTVIVTIDSMGTYHRKPKIVQNLKKFLRLHSGMDESSNMVDRIHTTKLHGPQQENGYDCGVYMLLATQHILRTFESLRNHGDVYPDVDKLLSSDAFGQSEVDQTRQAMLTNLEAHAAAYAMQTSAQGPPT</sequence>
<comment type="similarity">
    <text evidence="1">Belongs to the peptidase C48 family.</text>
</comment>
<feature type="domain" description="Ubiquitin-like protease family profile" evidence="6">
    <location>
        <begin position="517"/>
        <end position="688"/>
    </location>
</feature>
<feature type="compositionally biased region" description="Low complexity" evidence="5">
    <location>
        <begin position="207"/>
        <end position="221"/>
    </location>
</feature>
<dbReference type="GO" id="GO:0008234">
    <property type="term" value="F:cysteine-type peptidase activity"/>
    <property type="evidence" value="ECO:0007669"/>
    <property type="project" value="UniProtKB-KW"/>
</dbReference>
<dbReference type="OrthoDB" id="442460at2759"/>
<dbReference type="InterPro" id="IPR038765">
    <property type="entry name" value="Papain-like_cys_pep_sf"/>
</dbReference>
<feature type="compositionally biased region" description="Basic and acidic residues" evidence="5">
    <location>
        <begin position="279"/>
        <end position="293"/>
    </location>
</feature>
<dbReference type="SUPFAM" id="SSF54001">
    <property type="entry name" value="Cysteine proteinases"/>
    <property type="match status" value="1"/>
</dbReference>
<dbReference type="GO" id="GO:0016926">
    <property type="term" value="P:protein desumoylation"/>
    <property type="evidence" value="ECO:0007669"/>
    <property type="project" value="UniProtKB-ARBA"/>
</dbReference>
<evidence type="ECO:0000256" key="2">
    <source>
        <dbReference type="ARBA" id="ARBA00022670"/>
    </source>
</evidence>
<reference evidence="7" key="1">
    <citation type="submission" date="2013-12" db="EMBL/GenBank/DDBJ databases">
        <title>The Genome Sequence of Aphanomyces invadans NJM9701.</title>
        <authorList>
            <consortium name="The Broad Institute Genomics Platform"/>
            <person name="Russ C."/>
            <person name="Tyler B."/>
            <person name="van West P."/>
            <person name="Dieguez-Uribeondo J."/>
            <person name="Young S.K."/>
            <person name="Zeng Q."/>
            <person name="Gargeya S."/>
            <person name="Fitzgerald M."/>
            <person name="Abouelleil A."/>
            <person name="Alvarado L."/>
            <person name="Chapman S.B."/>
            <person name="Gainer-Dewar J."/>
            <person name="Goldberg J."/>
            <person name="Griggs A."/>
            <person name="Gujja S."/>
            <person name="Hansen M."/>
            <person name="Howarth C."/>
            <person name="Imamovic A."/>
            <person name="Ireland A."/>
            <person name="Larimer J."/>
            <person name="McCowan C."/>
            <person name="Murphy C."/>
            <person name="Pearson M."/>
            <person name="Poon T.W."/>
            <person name="Priest M."/>
            <person name="Roberts A."/>
            <person name="Saif S."/>
            <person name="Shea T."/>
            <person name="Sykes S."/>
            <person name="Wortman J."/>
            <person name="Nusbaum C."/>
            <person name="Birren B."/>
        </authorList>
    </citation>
    <scope>NUCLEOTIDE SEQUENCE [LARGE SCALE GENOMIC DNA]</scope>
    <source>
        <strain evidence="7">NJM9701</strain>
    </source>
</reference>
<evidence type="ECO:0000256" key="5">
    <source>
        <dbReference type="SAM" id="MobiDB-lite"/>
    </source>
</evidence>
<gene>
    <name evidence="7" type="ORF">H310_02491</name>
</gene>
<evidence type="ECO:0000256" key="4">
    <source>
        <dbReference type="ARBA" id="ARBA00022807"/>
    </source>
</evidence>
<keyword evidence="2" id="KW-0645">Protease</keyword>
<dbReference type="Pfam" id="PF02902">
    <property type="entry name" value="Peptidase_C48"/>
    <property type="match status" value="1"/>
</dbReference>
<accession>A0A024UNX3</accession>
<feature type="region of interest" description="Disordered" evidence="5">
    <location>
        <begin position="18"/>
        <end position="119"/>
    </location>
</feature>
<evidence type="ECO:0000256" key="1">
    <source>
        <dbReference type="ARBA" id="ARBA00005234"/>
    </source>
</evidence>
<dbReference type="InterPro" id="IPR003653">
    <property type="entry name" value="Peptidase_C48_C"/>
</dbReference>
<evidence type="ECO:0000256" key="3">
    <source>
        <dbReference type="ARBA" id="ARBA00022801"/>
    </source>
</evidence>
<dbReference type="PANTHER" id="PTHR46915:SF2">
    <property type="entry name" value="UBIQUITIN-LIKE PROTEASE 4"/>
    <property type="match status" value="1"/>
</dbReference>
<evidence type="ECO:0000313" key="7">
    <source>
        <dbReference type="EMBL" id="ETW08151.1"/>
    </source>
</evidence>
<proteinExistence type="inferred from homology"/>
<dbReference type="VEuPathDB" id="FungiDB:H310_02491"/>
<dbReference type="PROSITE" id="PS50600">
    <property type="entry name" value="ULP_PROTEASE"/>
    <property type="match status" value="1"/>
</dbReference>
<dbReference type="STRING" id="157072.A0A024UNX3"/>
<dbReference type="GO" id="GO:0006508">
    <property type="term" value="P:proteolysis"/>
    <property type="evidence" value="ECO:0007669"/>
    <property type="project" value="UniProtKB-KW"/>
</dbReference>
<feature type="region of interest" description="Disordered" evidence="5">
    <location>
        <begin position="183"/>
        <end position="354"/>
    </location>
</feature>
<organism evidence="7">
    <name type="scientific">Aphanomyces invadans</name>
    <dbReference type="NCBI Taxonomy" id="157072"/>
    <lineage>
        <taxon>Eukaryota</taxon>
        <taxon>Sar</taxon>
        <taxon>Stramenopiles</taxon>
        <taxon>Oomycota</taxon>
        <taxon>Saprolegniomycetes</taxon>
        <taxon>Saprolegniales</taxon>
        <taxon>Verrucalvaceae</taxon>
        <taxon>Aphanomyces</taxon>
    </lineage>
</organism>
<protein>
    <recommendedName>
        <fullName evidence="6">Ubiquitin-like protease family profile domain-containing protein</fullName>
    </recommendedName>
</protein>
<dbReference type="eggNOG" id="KOG0779">
    <property type="taxonomic scope" value="Eukaryota"/>
</dbReference>
<dbReference type="EMBL" id="KI913954">
    <property type="protein sequence ID" value="ETW08151.1"/>
    <property type="molecule type" value="Genomic_DNA"/>
</dbReference>
<feature type="compositionally biased region" description="Low complexity" evidence="5">
    <location>
        <begin position="268"/>
        <end position="278"/>
    </location>
</feature>
<dbReference type="RefSeq" id="XP_008864244.1">
    <property type="nucleotide sequence ID" value="XM_008866022.1"/>
</dbReference>
<keyword evidence="4" id="KW-0788">Thiol protease</keyword>
<keyword evidence="3" id="KW-0378">Hydrolase</keyword>
<feature type="compositionally biased region" description="Polar residues" evidence="5">
    <location>
        <begin position="86"/>
        <end position="119"/>
    </location>
</feature>
<name>A0A024UNX3_9STRA</name>
<dbReference type="Gene3D" id="3.40.395.10">
    <property type="entry name" value="Adenoviral Proteinase, Chain A"/>
    <property type="match status" value="1"/>
</dbReference>
<dbReference type="GeneID" id="20079541"/>
<dbReference type="PANTHER" id="PTHR46915">
    <property type="entry name" value="UBIQUITIN-LIKE PROTEASE 4-RELATED"/>
    <property type="match status" value="1"/>
</dbReference>